<evidence type="ECO:0000256" key="1">
    <source>
        <dbReference type="SAM" id="MobiDB-lite"/>
    </source>
</evidence>
<organism evidence="2 3">
    <name type="scientific">Dioscorea zingiberensis</name>
    <dbReference type="NCBI Taxonomy" id="325984"/>
    <lineage>
        <taxon>Eukaryota</taxon>
        <taxon>Viridiplantae</taxon>
        <taxon>Streptophyta</taxon>
        <taxon>Embryophyta</taxon>
        <taxon>Tracheophyta</taxon>
        <taxon>Spermatophyta</taxon>
        <taxon>Magnoliopsida</taxon>
        <taxon>Liliopsida</taxon>
        <taxon>Dioscoreales</taxon>
        <taxon>Dioscoreaceae</taxon>
        <taxon>Dioscorea</taxon>
    </lineage>
</organism>
<feature type="region of interest" description="Disordered" evidence="1">
    <location>
        <begin position="160"/>
        <end position="179"/>
    </location>
</feature>
<evidence type="ECO:0000313" key="3">
    <source>
        <dbReference type="Proteomes" id="UP001085076"/>
    </source>
</evidence>
<proteinExistence type="predicted"/>
<comment type="caution">
    <text evidence="2">The sequence shown here is derived from an EMBL/GenBank/DDBJ whole genome shotgun (WGS) entry which is preliminary data.</text>
</comment>
<dbReference type="Proteomes" id="UP001085076">
    <property type="component" value="Miscellaneous, Linkage group lg09"/>
</dbReference>
<name>A0A9D5C0N9_9LILI</name>
<gene>
    <name evidence="2" type="ORF">J5N97_029031</name>
</gene>
<keyword evidence="3" id="KW-1185">Reference proteome</keyword>
<dbReference type="EMBL" id="JAGGNH010000009">
    <property type="protein sequence ID" value="KAJ0963909.1"/>
    <property type="molecule type" value="Genomic_DNA"/>
</dbReference>
<protein>
    <submittedName>
        <fullName evidence="2">Uncharacterized protein</fullName>
    </submittedName>
</protein>
<accession>A0A9D5C0N9</accession>
<evidence type="ECO:0000313" key="2">
    <source>
        <dbReference type="EMBL" id="KAJ0963909.1"/>
    </source>
</evidence>
<reference evidence="2" key="2">
    <citation type="journal article" date="2022" name="Hortic Res">
        <title>The genome of Dioscorea zingiberensis sheds light on the biosynthesis, origin and evolution of the medicinally important diosgenin saponins.</title>
        <authorList>
            <person name="Li Y."/>
            <person name="Tan C."/>
            <person name="Li Z."/>
            <person name="Guo J."/>
            <person name="Li S."/>
            <person name="Chen X."/>
            <person name="Wang C."/>
            <person name="Dai X."/>
            <person name="Yang H."/>
            <person name="Song W."/>
            <person name="Hou L."/>
            <person name="Xu J."/>
            <person name="Tong Z."/>
            <person name="Xu A."/>
            <person name="Yuan X."/>
            <person name="Wang W."/>
            <person name="Yang Q."/>
            <person name="Chen L."/>
            <person name="Sun Z."/>
            <person name="Wang K."/>
            <person name="Pan B."/>
            <person name="Chen J."/>
            <person name="Bao Y."/>
            <person name="Liu F."/>
            <person name="Qi X."/>
            <person name="Gang D.R."/>
            <person name="Wen J."/>
            <person name="Li J."/>
        </authorList>
    </citation>
    <scope>NUCLEOTIDE SEQUENCE</scope>
    <source>
        <strain evidence="2">Dzin_1.0</strain>
    </source>
</reference>
<reference evidence="2" key="1">
    <citation type="submission" date="2021-03" db="EMBL/GenBank/DDBJ databases">
        <authorList>
            <person name="Li Z."/>
            <person name="Yang C."/>
        </authorList>
    </citation>
    <scope>NUCLEOTIDE SEQUENCE</scope>
    <source>
        <strain evidence="2">Dzin_1.0</strain>
        <tissue evidence="2">Leaf</tissue>
    </source>
</reference>
<dbReference type="AlphaFoldDB" id="A0A9D5C0N9"/>
<sequence length="179" mass="20126">MSPGIKRAAALERPVMARGCRERPEVKRMQRIWLRWAAALHSRRREKRYECKEGHICKKNRSNMERKTDSYIKGKVEMEMSQDTSIMDSILNAEYDALLTAAVSAIEAYLAAEARSSEDSDAALREFNECMDAISAACQKGEEIIRSATVLLEMKKRAEQASAAVNGANPEVKREAEDA</sequence>